<feature type="compositionally biased region" description="Polar residues" evidence="1">
    <location>
        <begin position="605"/>
        <end position="616"/>
    </location>
</feature>
<feature type="compositionally biased region" description="Pro residues" evidence="1">
    <location>
        <begin position="593"/>
        <end position="604"/>
    </location>
</feature>
<accession>A0A4V1IQL1</accession>
<gene>
    <name evidence="2" type="ORF">BDK51DRAFT_38285</name>
</gene>
<proteinExistence type="predicted"/>
<feature type="region of interest" description="Disordered" evidence="1">
    <location>
        <begin position="585"/>
        <end position="626"/>
    </location>
</feature>
<evidence type="ECO:0000256" key="1">
    <source>
        <dbReference type="SAM" id="MobiDB-lite"/>
    </source>
</evidence>
<reference evidence="3" key="1">
    <citation type="journal article" date="2018" name="Nat. Microbiol.">
        <title>Leveraging single-cell genomics to expand the fungal tree of life.</title>
        <authorList>
            <person name="Ahrendt S.R."/>
            <person name="Quandt C.A."/>
            <person name="Ciobanu D."/>
            <person name="Clum A."/>
            <person name="Salamov A."/>
            <person name="Andreopoulos B."/>
            <person name="Cheng J.F."/>
            <person name="Woyke T."/>
            <person name="Pelin A."/>
            <person name="Henrissat B."/>
            <person name="Reynolds N.K."/>
            <person name="Benny G.L."/>
            <person name="Smith M.E."/>
            <person name="James T.Y."/>
            <person name="Grigoriev I.V."/>
        </authorList>
    </citation>
    <scope>NUCLEOTIDE SEQUENCE [LARGE SCALE GENOMIC DNA]</scope>
</reference>
<dbReference type="AlphaFoldDB" id="A0A4V1IQL1"/>
<keyword evidence="3" id="KW-1185">Reference proteome</keyword>
<evidence type="ECO:0000313" key="3">
    <source>
        <dbReference type="Proteomes" id="UP000269721"/>
    </source>
</evidence>
<protein>
    <submittedName>
        <fullName evidence="2">Uncharacterized protein</fullName>
    </submittedName>
</protein>
<organism evidence="2 3">
    <name type="scientific">Blyttiomyces helicus</name>
    <dbReference type="NCBI Taxonomy" id="388810"/>
    <lineage>
        <taxon>Eukaryota</taxon>
        <taxon>Fungi</taxon>
        <taxon>Fungi incertae sedis</taxon>
        <taxon>Chytridiomycota</taxon>
        <taxon>Chytridiomycota incertae sedis</taxon>
        <taxon>Chytridiomycetes</taxon>
        <taxon>Chytridiomycetes incertae sedis</taxon>
        <taxon>Blyttiomyces</taxon>
    </lineage>
</organism>
<sequence length="770" mass="85364">MEIVTANPEKPWAYDYLTRNPNITLDIVKENPLIPNGTMPFKILLMRLLVMFLPRRNISDSPMQRRELPLEPHSDIPLSVTRAPVHLARGSCGIPKRDRVGRNGLLQSVDFRAERWPPTITGPADRDETGRRGVHELPTIARALSLTMPAHTTFASAARFFLGFLSFRFPASSPVMQLIRSPVLSYLGGVAHLFYSPWFVVLPYVQRRWLVPAYVATTDEWKTSYRVFCALINRRHSSPPPVNKPLRKGANYTLKYTLVAPSSLVHYKPLFHSIVDAALATLQEDFFGERTARLFRHSMDERAEPATPREGALMRAPIEVPFPIELAVLPEEYAFGKTTTAMSRTIMINARVRFTLGEDGEVMGGAGGDAAFPKNFHALTQNAQKQFCSVMIVTVLHQAMHLLIMRSNGEALSPCTHDLGSREAGDWIEAQAFGGKLVVRAERSVSDLADPRKSAWNTNFWLKVKALEVRSIVARGSVTCATDNRASSFHPCAPQTSFTRLMTTSPSSIMPVLEHCGVEHDGLTRFRINVPYSPGHHSFGANRAGAQSLPPSKPDSVPPPILSRLGPSVTAVPLLPLATANTPKPSSLATVATPPPYRPKPAPPSMSTMRCSTIQDPRQCPTPTLHRTDSAIDVRRRRDAMKRRTSRTGMILGCRTASDLTLARAEARESFAALLCLQERERRTKKTMTSKQNKRTLRGANRSQANQRLLNARGQLEREPKASSVRLVFSASDFGLATPMLDLAIFGLWASYTLVASLALIMPDVRPNEI</sequence>
<dbReference type="EMBL" id="KZ997800">
    <property type="protein sequence ID" value="RKO86937.1"/>
    <property type="molecule type" value="Genomic_DNA"/>
</dbReference>
<dbReference type="Proteomes" id="UP000269721">
    <property type="component" value="Unassembled WGS sequence"/>
</dbReference>
<name>A0A4V1IQL1_9FUNG</name>
<evidence type="ECO:0000313" key="2">
    <source>
        <dbReference type="EMBL" id="RKO86937.1"/>
    </source>
</evidence>